<keyword evidence="5 6" id="KW-0408">Iron</keyword>
<comment type="caution">
    <text evidence="10">The sequence shown here is derived from an EMBL/GenBank/DDBJ whole genome shotgun (WGS) entry which is preliminary data.</text>
</comment>
<gene>
    <name evidence="10" type="ORF">Q8947_04235</name>
</gene>
<dbReference type="InterPro" id="IPR009056">
    <property type="entry name" value="Cyt_c-like_dom"/>
</dbReference>
<reference evidence="10 11" key="1">
    <citation type="submission" date="2023-08" db="EMBL/GenBank/DDBJ databases">
        <title>Alcaligenaceae gen. nov., a novel taxon isolated from the sludge of Yixing Pesticide Factory.</title>
        <authorList>
            <person name="Ruan L."/>
        </authorList>
    </citation>
    <scope>NUCLEOTIDE SEQUENCE [LARGE SCALE GENOMIC DNA]</scope>
    <source>
        <strain evidence="10 11">LG-2</strain>
    </source>
</reference>
<evidence type="ECO:0000256" key="7">
    <source>
        <dbReference type="SAM" id="MobiDB-lite"/>
    </source>
</evidence>
<name>A0ABU1D440_9BURK</name>
<evidence type="ECO:0000259" key="9">
    <source>
        <dbReference type="PROSITE" id="PS51007"/>
    </source>
</evidence>
<dbReference type="SUPFAM" id="SSF46626">
    <property type="entry name" value="Cytochrome c"/>
    <property type="match status" value="2"/>
</dbReference>
<keyword evidence="1" id="KW-0813">Transport</keyword>
<dbReference type="InterPro" id="IPR036909">
    <property type="entry name" value="Cyt_c-like_dom_sf"/>
</dbReference>
<dbReference type="EMBL" id="JAUZQE010000006">
    <property type="protein sequence ID" value="MDR4125194.1"/>
    <property type="molecule type" value="Genomic_DNA"/>
</dbReference>
<evidence type="ECO:0000256" key="6">
    <source>
        <dbReference type="PROSITE-ProRule" id="PRU00433"/>
    </source>
</evidence>
<accession>A0ABU1D440</accession>
<dbReference type="InterPro" id="IPR002323">
    <property type="entry name" value="Cyt_CIE"/>
</dbReference>
<feature type="domain" description="Cytochrome c" evidence="9">
    <location>
        <begin position="83"/>
        <end position="163"/>
    </location>
</feature>
<evidence type="ECO:0000256" key="3">
    <source>
        <dbReference type="ARBA" id="ARBA00022723"/>
    </source>
</evidence>
<feature type="transmembrane region" description="Helical" evidence="8">
    <location>
        <begin position="24"/>
        <end position="46"/>
    </location>
</feature>
<keyword evidence="4" id="KW-0249">Electron transport</keyword>
<keyword evidence="11" id="KW-1185">Reference proteome</keyword>
<feature type="region of interest" description="Disordered" evidence="7">
    <location>
        <begin position="166"/>
        <end position="237"/>
    </location>
</feature>
<dbReference type="PANTHER" id="PTHR40942">
    <property type="match status" value="1"/>
</dbReference>
<dbReference type="PROSITE" id="PS51007">
    <property type="entry name" value="CYTC"/>
    <property type="match status" value="2"/>
</dbReference>
<proteinExistence type="predicted"/>
<dbReference type="Gene3D" id="1.10.760.10">
    <property type="entry name" value="Cytochrome c-like domain"/>
    <property type="match status" value="2"/>
</dbReference>
<dbReference type="PRINTS" id="PR00607">
    <property type="entry name" value="CYTCHROMECIE"/>
</dbReference>
<dbReference type="Proteomes" id="UP001232156">
    <property type="component" value="Unassembled WGS sequence"/>
</dbReference>
<protein>
    <submittedName>
        <fullName evidence="10">C-type cytochrome</fullName>
    </submittedName>
</protein>
<keyword evidence="2 6" id="KW-0349">Heme</keyword>
<organism evidence="10 11">
    <name type="scientific">Yanghanlia caeni</name>
    <dbReference type="NCBI Taxonomy" id="3064283"/>
    <lineage>
        <taxon>Bacteria</taxon>
        <taxon>Pseudomonadati</taxon>
        <taxon>Pseudomonadota</taxon>
        <taxon>Betaproteobacteria</taxon>
        <taxon>Burkholderiales</taxon>
        <taxon>Alcaligenaceae</taxon>
        <taxon>Yanghanlia</taxon>
    </lineage>
</organism>
<dbReference type="Pfam" id="PF13442">
    <property type="entry name" value="Cytochrome_CBB3"/>
    <property type="match status" value="2"/>
</dbReference>
<evidence type="ECO:0000313" key="11">
    <source>
        <dbReference type="Proteomes" id="UP001232156"/>
    </source>
</evidence>
<evidence type="ECO:0000256" key="2">
    <source>
        <dbReference type="ARBA" id="ARBA00022617"/>
    </source>
</evidence>
<evidence type="ECO:0000256" key="4">
    <source>
        <dbReference type="ARBA" id="ARBA00022982"/>
    </source>
</evidence>
<feature type="compositionally biased region" description="Low complexity" evidence="7">
    <location>
        <begin position="168"/>
        <end position="237"/>
    </location>
</feature>
<dbReference type="PANTHER" id="PTHR40942:SF4">
    <property type="entry name" value="CYTOCHROME C5"/>
    <property type="match status" value="1"/>
</dbReference>
<evidence type="ECO:0000256" key="8">
    <source>
        <dbReference type="SAM" id="Phobius"/>
    </source>
</evidence>
<evidence type="ECO:0000313" key="10">
    <source>
        <dbReference type="EMBL" id="MDR4125194.1"/>
    </source>
</evidence>
<keyword evidence="8" id="KW-0472">Membrane</keyword>
<dbReference type="RefSeq" id="WP_347286530.1">
    <property type="nucleotide sequence ID" value="NZ_JAUZQE010000006.1"/>
</dbReference>
<evidence type="ECO:0000256" key="5">
    <source>
        <dbReference type="ARBA" id="ARBA00023004"/>
    </source>
</evidence>
<keyword evidence="8" id="KW-1133">Transmembrane helix</keyword>
<keyword evidence="3 6" id="KW-0479">Metal-binding</keyword>
<evidence type="ECO:0000256" key="1">
    <source>
        <dbReference type="ARBA" id="ARBA00022448"/>
    </source>
</evidence>
<sequence length="323" mass="32850">MNTPEQHVEQTAEHEGLIKTPKQLIVTILLAFIIPIAVILLLIRLVTASVPLGVGSDAHSQEAVASRIQPVAKFSLVSAEAATEERTGEQVYSATCSACHTAGVAGAHKLGDTAAWQPLIAKGFDALLKNAINGVNAMPPRGGNPSLSDLEVARAVVYLANQSGANFPEPEAGGEAAQGGEAAAADGAAEQAQAAAADAPAQAEAQQATAQPAAEQPAAEQAAAAPEQPAQDAPAQAAAAGNVDLAAGEKLYKTTCFACHDMGVAGAPKFGDKAQWEPLIAEGMDKMIKISLEGKGAMPPRGGSTASDEEVISAVHYMVNAVQ</sequence>
<feature type="domain" description="Cytochrome c" evidence="9">
    <location>
        <begin position="243"/>
        <end position="322"/>
    </location>
</feature>
<keyword evidence="8" id="KW-0812">Transmembrane</keyword>